<gene>
    <name evidence="1" type="ORF">MC378_14690</name>
</gene>
<sequence length="154" mass="18561">MNETENRFYCDDSLKYGEEEKWKYLIEYAIEKADFVEFNILYSNQEITNEIESLSEFLVEKSKRSEKIYANGNYFVRYELTDKLKEFIKSKKYEDWNGFNYEDISFVKNGKEFFATNTHENLVIMEMNKALKEKLTKKGFDFWCDWGINPAKSE</sequence>
<keyword evidence="2" id="KW-1185">Reference proteome</keyword>
<dbReference type="AlphaFoldDB" id="A0A9X1VPL0"/>
<dbReference type="Proteomes" id="UP001139369">
    <property type="component" value="Unassembled WGS sequence"/>
</dbReference>
<dbReference type="EMBL" id="JAKQYM010000021">
    <property type="protein sequence ID" value="MCI2230424.1"/>
    <property type="molecule type" value="Genomic_DNA"/>
</dbReference>
<evidence type="ECO:0000313" key="2">
    <source>
        <dbReference type="Proteomes" id="UP001139369"/>
    </source>
</evidence>
<organism evidence="1 2">
    <name type="scientific">Polaribacter marinus</name>
    <dbReference type="NCBI Taxonomy" id="2916838"/>
    <lineage>
        <taxon>Bacteria</taxon>
        <taxon>Pseudomonadati</taxon>
        <taxon>Bacteroidota</taxon>
        <taxon>Flavobacteriia</taxon>
        <taxon>Flavobacteriales</taxon>
        <taxon>Flavobacteriaceae</taxon>
    </lineage>
</organism>
<evidence type="ECO:0000313" key="1">
    <source>
        <dbReference type="EMBL" id="MCI2230424.1"/>
    </source>
</evidence>
<protein>
    <submittedName>
        <fullName evidence="1">Uncharacterized protein</fullName>
    </submittedName>
</protein>
<comment type="caution">
    <text evidence="1">The sequence shown here is derived from an EMBL/GenBank/DDBJ whole genome shotgun (WGS) entry which is preliminary data.</text>
</comment>
<accession>A0A9X1VPL0</accession>
<proteinExistence type="predicted"/>
<reference evidence="1" key="1">
    <citation type="submission" date="2022-02" db="EMBL/GenBank/DDBJ databases">
        <title>Polaribacter sp. MSW13, isolated from seawater.</title>
        <authorList>
            <person name="Kristyanto S."/>
            <person name="Jung J."/>
            <person name="Jeon C.O."/>
        </authorList>
    </citation>
    <scope>NUCLEOTIDE SEQUENCE</scope>
    <source>
        <strain evidence="1">MSW13</strain>
    </source>
</reference>
<dbReference type="RefSeq" id="WP_242179540.1">
    <property type="nucleotide sequence ID" value="NZ_JAKQYM010000021.1"/>
</dbReference>
<name>A0A9X1VPL0_9FLAO</name>